<evidence type="ECO:0000313" key="2">
    <source>
        <dbReference type="Proteomes" id="UP000324222"/>
    </source>
</evidence>
<dbReference type="Proteomes" id="UP000324222">
    <property type="component" value="Unassembled WGS sequence"/>
</dbReference>
<reference evidence="1 2" key="1">
    <citation type="submission" date="2019-05" db="EMBL/GenBank/DDBJ databases">
        <title>Another draft genome of Portunus trituberculatus and its Hox gene families provides insights of decapod evolution.</title>
        <authorList>
            <person name="Jeong J.-H."/>
            <person name="Song I."/>
            <person name="Kim S."/>
            <person name="Choi T."/>
            <person name="Kim D."/>
            <person name="Ryu S."/>
            <person name="Kim W."/>
        </authorList>
    </citation>
    <scope>NUCLEOTIDE SEQUENCE [LARGE SCALE GENOMIC DNA]</scope>
    <source>
        <tissue evidence="1">Muscle</tissue>
    </source>
</reference>
<organism evidence="1 2">
    <name type="scientific">Portunus trituberculatus</name>
    <name type="common">Swimming crab</name>
    <name type="synonym">Neptunus trituberculatus</name>
    <dbReference type="NCBI Taxonomy" id="210409"/>
    <lineage>
        <taxon>Eukaryota</taxon>
        <taxon>Metazoa</taxon>
        <taxon>Ecdysozoa</taxon>
        <taxon>Arthropoda</taxon>
        <taxon>Crustacea</taxon>
        <taxon>Multicrustacea</taxon>
        <taxon>Malacostraca</taxon>
        <taxon>Eumalacostraca</taxon>
        <taxon>Eucarida</taxon>
        <taxon>Decapoda</taxon>
        <taxon>Pleocyemata</taxon>
        <taxon>Brachyura</taxon>
        <taxon>Eubrachyura</taxon>
        <taxon>Portunoidea</taxon>
        <taxon>Portunidae</taxon>
        <taxon>Portuninae</taxon>
        <taxon>Portunus</taxon>
    </lineage>
</organism>
<protein>
    <submittedName>
        <fullName evidence="1">Uncharacterized protein</fullName>
    </submittedName>
</protein>
<name>A0A5B7CEQ0_PORTR</name>
<proteinExistence type="predicted"/>
<gene>
    <name evidence="1" type="ORF">E2C01_000246</name>
</gene>
<dbReference type="AlphaFoldDB" id="A0A5B7CEQ0"/>
<accession>A0A5B7CEQ0</accession>
<sequence>MANFQGLQSDCLWVGNSLQEFQVVWVLVNSATASILLLTADPLRYLLEWGKLYHGWELVACKLTSKENRQLEMQKGACEPW</sequence>
<evidence type="ECO:0000313" key="1">
    <source>
        <dbReference type="EMBL" id="MPC07680.1"/>
    </source>
</evidence>
<dbReference type="EMBL" id="VSRR010000006">
    <property type="protein sequence ID" value="MPC07680.1"/>
    <property type="molecule type" value="Genomic_DNA"/>
</dbReference>
<comment type="caution">
    <text evidence="1">The sequence shown here is derived from an EMBL/GenBank/DDBJ whole genome shotgun (WGS) entry which is preliminary data.</text>
</comment>
<keyword evidence="2" id="KW-1185">Reference proteome</keyword>